<dbReference type="EMBL" id="LFIW01000316">
    <property type="protein sequence ID" value="KZL87249.1"/>
    <property type="molecule type" value="Genomic_DNA"/>
</dbReference>
<dbReference type="GO" id="GO:0003676">
    <property type="term" value="F:nucleic acid binding"/>
    <property type="evidence" value="ECO:0007669"/>
    <property type="project" value="InterPro"/>
</dbReference>
<dbReference type="Proteomes" id="UP000076584">
    <property type="component" value="Unassembled WGS sequence"/>
</dbReference>
<accession>A0A162PKB1</accession>
<gene>
    <name evidence="3" type="ORF">CI238_12186</name>
</gene>
<feature type="region of interest" description="Disordered" evidence="1">
    <location>
        <begin position="211"/>
        <end position="235"/>
    </location>
</feature>
<keyword evidence="3" id="KW-0540">Nuclease</keyword>
<dbReference type="Pfam" id="PF01612">
    <property type="entry name" value="DNA_pol_A_exo1"/>
    <property type="match status" value="1"/>
</dbReference>
<comment type="caution">
    <text evidence="3">The sequence shown here is derived from an EMBL/GenBank/DDBJ whole genome shotgun (WGS) entry which is preliminary data.</text>
</comment>
<dbReference type="PANTHER" id="PTHR43040:SF1">
    <property type="entry name" value="RIBONUCLEASE D"/>
    <property type="match status" value="1"/>
</dbReference>
<reference evidence="3 4" key="1">
    <citation type="submission" date="2015-06" db="EMBL/GenBank/DDBJ databases">
        <title>Survival trade-offs in plant roots during colonization by closely related pathogenic and mutualistic fungi.</title>
        <authorList>
            <person name="Hacquard S."/>
            <person name="Kracher B."/>
            <person name="Hiruma K."/>
            <person name="Weinman A."/>
            <person name="Muench P."/>
            <person name="Garrido Oter R."/>
            <person name="Ver Loren van Themaat E."/>
            <person name="Dallerey J.-F."/>
            <person name="Damm U."/>
            <person name="Henrissat B."/>
            <person name="Lespinet O."/>
            <person name="Thon M."/>
            <person name="Kemen E."/>
            <person name="McHardy A.C."/>
            <person name="Schulze-Lefert P."/>
            <person name="O'Connell R.J."/>
        </authorList>
    </citation>
    <scope>NUCLEOTIDE SEQUENCE [LARGE SCALE GENOMIC DNA]</scope>
    <source>
        <strain evidence="3 4">MAFF 238704</strain>
    </source>
</reference>
<evidence type="ECO:0000256" key="1">
    <source>
        <dbReference type="SAM" id="MobiDB-lite"/>
    </source>
</evidence>
<dbReference type="Gene3D" id="3.30.420.10">
    <property type="entry name" value="Ribonuclease H-like superfamily/Ribonuclease H"/>
    <property type="match status" value="1"/>
</dbReference>
<keyword evidence="3" id="KW-0378">Hydrolase</keyword>
<organism evidence="3 4">
    <name type="scientific">Colletotrichum incanum</name>
    <name type="common">Soybean anthracnose fungus</name>
    <dbReference type="NCBI Taxonomy" id="1573173"/>
    <lineage>
        <taxon>Eukaryota</taxon>
        <taxon>Fungi</taxon>
        <taxon>Dikarya</taxon>
        <taxon>Ascomycota</taxon>
        <taxon>Pezizomycotina</taxon>
        <taxon>Sordariomycetes</taxon>
        <taxon>Hypocreomycetidae</taxon>
        <taxon>Glomerellales</taxon>
        <taxon>Glomerellaceae</taxon>
        <taxon>Colletotrichum</taxon>
        <taxon>Colletotrichum spaethianum species complex</taxon>
    </lineage>
</organism>
<proteinExistence type="predicted"/>
<dbReference type="InterPro" id="IPR036397">
    <property type="entry name" value="RNaseH_sf"/>
</dbReference>
<feature type="domain" description="3'-5' exonuclease" evidence="2">
    <location>
        <begin position="41"/>
        <end position="191"/>
    </location>
</feature>
<evidence type="ECO:0000313" key="3">
    <source>
        <dbReference type="EMBL" id="KZL87249.1"/>
    </source>
</evidence>
<evidence type="ECO:0000259" key="2">
    <source>
        <dbReference type="Pfam" id="PF01612"/>
    </source>
</evidence>
<dbReference type="PANTHER" id="PTHR43040">
    <property type="entry name" value="RIBONUCLEASE D"/>
    <property type="match status" value="1"/>
</dbReference>
<protein>
    <submittedName>
        <fullName evidence="3">3-5 exonuclease</fullName>
    </submittedName>
</protein>
<dbReference type="SUPFAM" id="SSF53098">
    <property type="entry name" value="Ribonuclease H-like"/>
    <property type="match status" value="1"/>
</dbReference>
<evidence type="ECO:0000313" key="4">
    <source>
        <dbReference type="Proteomes" id="UP000076584"/>
    </source>
</evidence>
<dbReference type="GO" id="GO:0006139">
    <property type="term" value="P:nucleobase-containing compound metabolic process"/>
    <property type="evidence" value="ECO:0007669"/>
    <property type="project" value="InterPro"/>
</dbReference>
<keyword evidence="4" id="KW-1185">Reference proteome</keyword>
<dbReference type="InterPro" id="IPR002562">
    <property type="entry name" value="3'-5'_exonuclease_dom"/>
</dbReference>
<keyword evidence="3" id="KW-0269">Exonuclease</keyword>
<dbReference type="InterPro" id="IPR012337">
    <property type="entry name" value="RNaseH-like_sf"/>
</dbReference>
<dbReference type="GO" id="GO:0008408">
    <property type="term" value="F:3'-5' exonuclease activity"/>
    <property type="evidence" value="ECO:0007669"/>
    <property type="project" value="InterPro"/>
</dbReference>
<sequence>MNAYSVTHSLVDSTESVLGLLEIIQTLPSDVPSLFLDLEGHVYLVDVHALQSSAFSTTTGDGTTLKTILESPTIIKVFFDVRNDSDALFHHFAVNLRGVEDVQLMENAARPGRRCFVMGLEKCIDTYAQLSPSEKLRWKAVKEAGLKLCHPKKGGSYEVFNDRPIQALIETYCINDVQHLPQLREKFWRSLNNAWREEVRVETRKRVWESQSKSYEPQSEKKKFGPWESGPTMVF</sequence>
<name>A0A162PKB1_COLIC</name>
<dbReference type="AlphaFoldDB" id="A0A162PKB1"/>